<keyword evidence="2" id="KW-0732">Signal</keyword>
<protein>
    <submittedName>
        <fullName evidence="3">Uncharacterized protein</fullName>
    </submittedName>
</protein>
<keyword evidence="4" id="KW-1185">Reference proteome</keyword>
<comment type="caution">
    <text evidence="3">The sequence shown here is derived from an EMBL/GenBank/DDBJ whole genome shotgun (WGS) entry which is preliminary data.</text>
</comment>
<feature type="chain" id="PRO_5044781457" evidence="2">
    <location>
        <begin position="19"/>
        <end position="155"/>
    </location>
</feature>
<organism evidence="3 4">
    <name type="scientific">Heterodera schachtii</name>
    <name type="common">Sugarbeet cyst nematode worm</name>
    <name type="synonym">Tylenchus schachtii</name>
    <dbReference type="NCBI Taxonomy" id="97005"/>
    <lineage>
        <taxon>Eukaryota</taxon>
        <taxon>Metazoa</taxon>
        <taxon>Ecdysozoa</taxon>
        <taxon>Nematoda</taxon>
        <taxon>Chromadorea</taxon>
        <taxon>Rhabditida</taxon>
        <taxon>Tylenchina</taxon>
        <taxon>Tylenchomorpha</taxon>
        <taxon>Tylenchoidea</taxon>
        <taxon>Heteroderidae</taxon>
        <taxon>Heteroderinae</taxon>
        <taxon>Heterodera</taxon>
    </lineage>
</organism>
<evidence type="ECO:0000256" key="1">
    <source>
        <dbReference type="ARBA" id="ARBA00022837"/>
    </source>
</evidence>
<dbReference type="EMBL" id="JBICCN010000107">
    <property type="protein sequence ID" value="KAL3093721.1"/>
    <property type="molecule type" value="Genomic_DNA"/>
</dbReference>
<dbReference type="AlphaFoldDB" id="A0ABD2JSY7"/>
<keyword evidence="1" id="KW-0106">Calcium</keyword>
<evidence type="ECO:0000313" key="3">
    <source>
        <dbReference type="EMBL" id="KAL3093721.1"/>
    </source>
</evidence>
<proteinExistence type="predicted"/>
<dbReference type="PROSITE" id="PS00018">
    <property type="entry name" value="EF_HAND_1"/>
    <property type="match status" value="1"/>
</dbReference>
<feature type="signal peptide" evidence="2">
    <location>
        <begin position="1"/>
        <end position="18"/>
    </location>
</feature>
<evidence type="ECO:0000313" key="4">
    <source>
        <dbReference type="Proteomes" id="UP001620645"/>
    </source>
</evidence>
<sequence length="155" mass="17833">MFSQLVLFLIFLAFSAESAPWGEKKKDTPRDRYSLCRKGGVPIAKLKDQINGKDFDKLFAPLFPHPLLISNLLSLEGLKCPDKIAPFLKKCDAKNDGEINLREFKCFVKSLLASYLVDEDRNKCITEEELESFYKECGLKEMEEEMMGDWKRAIN</sequence>
<reference evidence="3 4" key="1">
    <citation type="submission" date="2024-10" db="EMBL/GenBank/DDBJ databases">
        <authorList>
            <person name="Kim D."/>
        </authorList>
    </citation>
    <scope>NUCLEOTIDE SEQUENCE [LARGE SCALE GENOMIC DNA]</scope>
    <source>
        <strain evidence="3">Taebaek</strain>
    </source>
</reference>
<gene>
    <name evidence="3" type="ORF">niasHS_006283</name>
</gene>
<dbReference type="Proteomes" id="UP001620645">
    <property type="component" value="Unassembled WGS sequence"/>
</dbReference>
<evidence type="ECO:0000256" key="2">
    <source>
        <dbReference type="SAM" id="SignalP"/>
    </source>
</evidence>
<dbReference type="Gene3D" id="1.10.238.10">
    <property type="entry name" value="EF-hand"/>
    <property type="match status" value="1"/>
</dbReference>
<name>A0ABD2JSY7_HETSC</name>
<dbReference type="InterPro" id="IPR018247">
    <property type="entry name" value="EF_Hand_1_Ca_BS"/>
</dbReference>
<accession>A0ABD2JSY7</accession>
<dbReference type="SUPFAM" id="SSF47473">
    <property type="entry name" value="EF-hand"/>
    <property type="match status" value="1"/>
</dbReference>
<dbReference type="InterPro" id="IPR011992">
    <property type="entry name" value="EF-hand-dom_pair"/>
</dbReference>